<protein>
    <recommendedName>
        <fullName evidence="4">DUF3592 domain-containing protein</fullName>
    </recommendedName>
</protein>
<evidence type="ECO:0000313" key="3">
    <source>
        <dbReference type="Proteomes" id="UP000198862"/>
    </source>
</evidence>
<feature type="transmembrane region" description="Helical" evidence="1">
    <location>
        <begin position="6"/>
        <end position="25"/>
    </location>
</feature>
<reference evidence="2 3" key="1">
    <citation type="submission" date="2016-10" db="EMBL/GenBank/DDBJ databases">
        <authorList>
            <person name="de Groot N.N."/>
        </authorList>
    </citation>
    <scope>NUCLEOTIDE SEQUENCE [LARGE SCALE GENOMIC DNA]</scope>
    <source>
        <strain evidence="2 3">DSM 6059</strain>
    </source>
</reference>
<dbReference type="EMBL" id="FOLO01000001">
    <property type="protein sequence ID" value="SFB77682.1"/>
    <property type="molecule type" value="Genomic_DNA"/>
</dbReference>
<dbReference type="Proteomes" id="UP000198862">
    <property type="component" value="Unassembled WGS sequence"/>
</dbReference>
<gene>
    <name evidence="2" type="ORF">SAMN02745724_00027</name>
</gene>
<dbReference type="OrthoDB" id="6293194at2"/>
<keyword evidence="1" id="KW-0472">Membrane</keyword>
<organism evidence="2 3">
    <name type="scientific">Pseudoalteromonas denitrificans DSM 6059</name>
    <dbReference type="NCBI Taxonomy" id="1123010"/>
    <lineage>
        <taxon>Bacteria</taxon>
        <taxon>Pseudomonadati</taxon>
        <taxon>Pseudomonadota</taxon>
        <taxon>Gammaproteobacteria</taxon>
        <taxon>Alteromonadales</taxon>
        <taxon>Pseudoalteromonadaceae</taxon>
        <taxon>Pseudoalteromonas</taxon>
    </lineage>
</organism>
<name>A0A1I1DTD3_9GAMM</name>
<dbReference type="STRING" id="1123010.SAMN02745724_00027"/>
<dbReference type="AlphaFoldDB" id="A0A1I1DTD3"/>
<evidence type="ECO:0000313" key="2">
    <source>
        <dbReference type="EMBL" id="SFB77682.1"/>
    </source>
</evidence>
<accession>A0A1I1DTD3</accession>
<sequence>MKYELFLTGIVFIALGIEPFIYFIYRFYRKRTWRVCFIEKITLVSLQDLMPFSTFKDKQMLVEYGFEQKQLSAITDFDKKLFKQSQNKEQNCQIYVDPINPKNIFLPKHINKIPGVILPILGLFFIFLS</sequence>
<proteinExistence type="predicted"/>
<feature type="transmembrane region" description="Helical" evidence="1">
    <location>
        <begin position="110"/>
        <end position="128"/>
    </location>
</feature>
<evidence type="ECO:0000256" key="1">
    <source>
        <dbReference type="SAM" id="Phobius"/>
    </source>
</evidence>
<keyword evidence="3" id="KW-1185">Reference proteome</keyword>
<keyword evidence="1" id="KW-0812">Transmembrane</keyword>
<dbReference type="RefSeq" id="WP_091978619.1">
    <property type="nucleotide sequence ID" value="NZ_FOLO01000001.1"/>
</dbReference>
<evidence type="ECO:0008006" key="4">
    <source>
        <dbReference type="Google" id="ProtNLM"/>
    </source>
</evidence>
<keyword evidence="1" id="KW-1133">Transmembrane helix</keyword>